<dbReference type="EMBL" id="ASSP01000009">
    <property type="protein sequence ID" value="EOS13869.1"/>
    <property type="molecule type" value="Genomic_DNA"/>
</dbReference>
<evidence type="ECO:0000313" key="1">
    <source>
        <dbReference type="EMBL" id="EOS13869.1"/>
    </source>
</evidence>
<dbReference type="Proteomes" id="UP000014200">
    <property type="component" value="Unassembled WGS sequence"/>
</dbReference>
<name>R9IAB1_9BACT</name>
<proteinExistence type="predicted"/>
<protein>
    <submittedName>
        <fullName evidence="1">Uncharacterized protein</fullName>
    </submittedName>
</protein>
<comment type="caution">
    <text evidence="1">The sequence shown here is derived from an EMBL/GenBank/DDBJ whole genome shotgun (WGS) entry which is preliminary data.</text>
</comment>
<organism evidence="1 2">
    <name type="scientific">Phocaeicola sartorii</name>
    <dbReference type="NCBI Taxonomy" id="671267"/>
    <lineage>
        <taxon>Bacteria</taxon>
        <taxon>Pseudomonadati</taxon>
        <taxon>Bacteroidota</taxon>
        <taxon>Bacteroidia</taxon>
        <taxon>Bacteroidales</taxon>
        <taxon>Bacteroidaceae</taxon>
        <taxon>Phocaeicola</taxon>
    </lineage>
</organism>
<keyword evidence="2" id="KW-1185">Reference proteome</keyword>
<dbReference type="HOGENOM" id="CLU_3095456_0_0_10"/>
<evidence type="ECO:0000313" key="2">
    <source>
        <dbReference type="Proteomes" id="UP000014200"/>
    </source>
</evidence>
<reference evidence="1 2" key="1">
    <citation type="submission" date="2013-04" db="EMBL/GenBank/DDBJ databases">
        <title>The Genome Sequence of Bacteroides massiliensis dnLKV3.</title>
        <authorList>
            <consortium name="The Broad Institute Genomics Platform"/>
            <consortium name="The Broad Institute Genome Sequencing Center for Infectious Disease"/>
            <person name="Earl A."/>
            <person name="Xavier R."/>
            <person name="Kuhn K."/>
            <person name="Stappenbeck T."/>
            <person name="Walker B."/>
            <person name="Young S."/>
            <person name="Zeng Q."/>
            <person name="Gargeya S."/>
            <person name="Fitzgerald M."/>
            <person name="Haas B."/>
            <person name="Abouelleil A."/>
            <person name="Allen A.W."/>
            <person name="Alvarado L."/>
            <person name="Arachchi H.M."/>
            <person name="Berlin A.M."/>
            <person name="Chapman S.B."/>
            <person name="Gainer-Dewar J."/>
            <person name="Goldberg J."/>
            <person name="Griggs A."/>
            <person name="Gujja S."/>
            <person name="Hansen M."/>
            <person name="Howarth C."/>
            <person name="Imamovic A."/>
            <person name="Ireland A."/>
            <person name="Larimer J."/>
            <person name="McCowan C."/>
            <person name="Murphy C."/>
            <person name="Pearson M."/>
            <person name="Poon T.W."/>
            <person name="Priest M."/>
            <person name="Roberts A."/>
            <person name="Saif S."/>
            <person name="Shea T."/>
            <person name="Sisk P."/>
            <person name="Sykes S."/>
            <person name="Wortman J."/>
            <person name="Nusbaum C."/>
            <person name="Birren B."/>
        </authorList>
    </citation>
    <scope>NUCLEOTIDE SEQUENCE [LARGE SCALE GENOMIC DNA]</scope>
    <source>
        <strain evidence="2">dnLKV3</strain>
    </source>
</reference>
<gene>
    <name evidence="1" type="ORF">C802_01716</name>
</gene>
<accession>R9IAB1</accession>
<dbReference type="STRING" id="1235788.C802_01716"/>
<dbReference type="AlphaFoldDB" id="R9IAB1"/>
<sequence length="51" mass="5907">MNKCDKSENQLFDSMIRFIKNGVLLVRDPHLAAKVAIIPNKWKSFVVLKCF</sequence>